<protein>
    <submittedName>
        <fullName evidence="1">Uncharacterized protein</fullName>
    </submittedName>
</protein>
<organism evidence="1 2">
    <name type="scientific">Lactuca sativa</name>
    <name type="common">Garden lettuce</name>
    <dbReference type="NCBI Taxonomy" id="4236"/>
    <lineage>
        <taxon>Eukaryota</taxon>
        <taxon>Viridiplantae</taxon>
        <taxon>Streptophyta</taxon>
        <taxon>Embryophyta</taxon>
        <taxon>Tracheophyta</taxon>
        <taxon>Spermatophyta</taxon>
        <taxon>Magnoliopsida</taxon>
        <taxon>eudicotyledons</taxon>
        <taxon>Gunneridae</taxon>
        <taxon>Pentapetalae</taxon>
        <taxon>asterids</taxon>
        <taxon>campanulids</taxon>
        <taxon>Asterales</taxon>
        <taxon>Asteraceae</taxon>
        <taxon>Cichorioideae</taxon>
        <taxon>Cichorieae</taxon>
        <taxon>Lactucinae</taxon>
        <taxon>Lactuca</taxon>
    </lineage>
</organism>
<keyword evidence="2" id="KW-1185">Reference proteome</keyword>
<dbReference type="InterPro" id="IPR019396">
    <property type="entry name" value="TM_Fragile-X-F-assoc"/>
</dbReference>
<dbReference type="AlphaFoldDB" id="A0A9R1XW62"/>
<sequence>MHASEANSSSNANRYLDWNNRLVVSSEDTSEDSMCSLQDVGGHIMKIPIIAFQILLCLHMEGKHAATRSLYLPVIFSPLFLLQRLEVILSGSRLVEKIIILLCQGSGIGTYFTYSARARDCFGFLHLGSKLLDWWSIDEGSREEQSRLCHDGASGYNTFCGIHLK</sequence>
<evidence type="ECO:0000313" key="2">
    <source>
        <dbReference type="Proteomes" id="UP000235145"/>
    </source>
</evidence>
<dbReference type="Pfam" id="PF10269">
    <property type="entry name" value="Tmemb_185A"/>
    <property type="match status" value="1"/>
</dbReference>
<accession>A0A9R1XW62</accession>
<comment type="caution">
    <text evidence="1">The sequence shown here is derived from an EMBL/GenBank/DDBJ whole genome shotgun (WGS) entry which is preliminary data.</text>
</comment>
<name>A0A9R1XW62_LACSA</name>
<dbReference type="PANTHER" id="PTHR46859:SF3">
    <property type="entry name" value="RING-TYPE DOMAIN-CONTAINING PROTEIN"/>
    <property type="match status" value="1"/>
</dbReference>
<gene>
    <name evidence="1" type="ORF">LSAT_V11C100020960</name>
</gene>
<evidence type="ECO:0000313" key="1">
    <source>
        <dbReference type="EMBL" id="KAJ0228324.1"/>
    </source>
</evidence>
<reference evidence="1 2" key="1">
    <citation type="journal article" date="2017" name="Nat. Commun.">
        <title>Genome assembly with in vitro proximity ligation data and whole-genome triplication in lettuce.</title>
        <authorList>
            <person name="Reyes-Chin-Wo S."/>
            <person name="Wang Z."/>
            <person name="Yang X."/>
            <person name="Kozik A."/>
            <person name="Arikit S."/>
            <person name="Song C."/>
            <person name="Xia L."/>
            <person name="Froenicke L."/>
            <person name="Lavelle D.O."/>
            <person name="Truco M.J."/>
            <person name="Xia R."/>
            <person name="Zhu S."/>
            <person name="Xu C."/>
            <person name="Xu H."/>
            <person name="Xu X."/>
            <person name="Cox K."/>
            <person name="Korf I."/>
            <person name="Meyers B.C."/>
            <person name="Michelmore R.W."/>
        </authorList>
    </citation>
    <scope>NUCLEOTIDE SEQUENCE [LARGE SCALE GENOMIC DNA]</scope>
    <source>
        <strain evidence="2">cv. Salinas</strain>
        <tissue evidence="1">Seedlings</tissue>
    </source>
</reference>
<dbReference type="EMBL" id="NBSK02000001">
    <property type="protein sequence ID" value="KAJ0228324.1"/>
    <property type="molecule type" value="Genomic_DNA"/>
</dbReference>
<dbReference type="Proteomes" id="UP000235145">
    <property type="component" value="Unassembled WGS sequence"/>
</dbReference>
<proteinExistence type="predicted"/>
<dbReference type="PANTHER" id="PTHR46859">
    <property type="entry name" value="TRANSMEMBRANE FRAGILE-X-F-ASSOCIATED PROTEIN"/>
    <property type="match status" value="1"/>
</dbReference>